<dbReference type="EMBL" id="VSSQ01047081">
    <property type="protein sequence ID" value="MPN01059.1"/>
    <property type="molecule type" value="Genomic_DNA"/>
</dbReference>
<reference evidence="2" key="1">
    <citation type="submission" date="2019-08" db="EMBL/GenBank/DDBJ databases">
        <authorList>
            <person name="Kucharzyk K."/>
            <person name="Murdoch R.W."/>
            <person name="Higgins S."/>
            <person name="Loffler F."/>
        </authorList>
    </citation>
    <scope>NUCLEOTIDE SEQUENCE</scope>
</reference>
<name>A0A645EIT9_9ZZZZ</name>
<proteinExistence type="predicted"/>
<organism evidence="2">
    <name type="scientific">bioreactor metagenome</name>
    <dbReference type="NCBI Taxonomy" id="1076179"/>
    <lineage>
        <taxon>unclassified sequences</taxon>
        <taxon>metagenomes</taxon>
        <taxon>ecological metagenomes</taxon>
    </lineage>
</organism>
<evidence type="ECO:0000256" key="1">
    <source>
        <dbReference type="SAM" id="MobiDB-lite"/>
    </source>
</evidence>
<evidence type="ECO:0000313" key="2">
    <source>
        <dbReference type="EMBL" id="MPN01059.1"/>
    </source>
</evidence>
<gene>
    <name evidence="2" type="ORF">SDC9_148259</name>
</gene>
<sequence>MKSLRLERFLTQRERDAYRGGSLRCQVAAVIDEAVAAVALRDLAGGTPEKFHDAAAQGLTHRRAPSVRGPVSARRGRAGR</sequence>
<protein>
    <submittedName>
        <fullName evidence="2">Uncharacterized protein</fullName>
    </submittedName>
</protein>
<accession>A0A645EIT9</accession>
<dbReference type="AlphaFoldDB" id="A0A645EIT9"/>
<feature type="region of interest" description="Disordered" evidence="1">
    <location>
        <begin position="57"/>
        <end position="80"/>
    </location>
</feature>
<comment type="caution">
    <text evidence="2">The sequence shown here is derived from an EMBL/GenBank/DDBJ whole genome shotgun (WGS) entry which is preliminary data.</text>
</comment>